<dbReference type="SMART" id="SM01008">
    <property type="entry name" value="Ald_Xan_dh_C"/>
    <property type="match status" value="1"/>
</dbReference>
<dbReference type="InterPro" id="IPR008274">
    <property type="entry name" value="AldOxase/xan_DH_MoCoBD1"/>
</dbReference>
<reference evidence="6" key="1">
    <citation type="journal article" date="2019" name="Int. J. Syst. Evol. Microbiol.">
        <title>The Global Catalogue of Microorganisms (GCM) 10K type strain sequencing project: providing services to taxonomists for standard genome sequencing and annotation.</title>
        <authorList>
            <consortium name="The Broad Institute Genomics Platform"/>
            <consortium name="The Broad Institute Genome Sequencing Center for Infectious Disease"/>
            <person name="Wu L."/>
            <person name="Ma J."/>
        </authorList>
    </citation>
    <scope>NUCLEOTIDE SEQUENCE [LARGE SCALE GENOMIC DNA]</scope>
    <source>
        <strain evidence="6">CCM 7043</strain>
    </source>
</reference>
<dbReference type="PANTHER" id="PTHR11908:SF132">
    <property type="entry name" value="ALDEHYDE OXIDASE 1-RELATED"/>
    <property type="match status" value="1"/>
</dbReference>
<name>A0ABW4ESK4_9PSEU</name>
<feature type="compositionally biased region" description="Pro residues" evidence="3">
    <location>
        <begin position="11"/>
        <end position="20"/>
    </location>
</feature>
<keyword evidence="2" id="KW-0560">Oxidoreductase</keyword>
<accession>A0ABW4ESK4</accession>
<dbReference type="Gene3D" id="3.90.1170.50">
    <property type="entry name" value="Aldehyde oxidase/xanthine dehydrogenase, a/b hammerhead"/>
    <property type="match status" value="1"/>
</dbReference>
<gene>
    <name evidence="5" type="ORF">ACFSJD_11010</name>
</gene>
<feature type="region of interest" description="Disordered" evidence="3">
    <location>
        <begin position="1"/>
        <end position="26"/>
    </location>
</feature>
<dbReference type="Pfam" id="PF02738">
    <property type="entry name" value="MoCoBD_1"/>
    <property type="match status" value="1"/>
</dbReference>
<keyword evidence="6" id="KW-1185">Reference proteome</keyword>
<proteinExistence type="predicted"/>
<dbReference type="PANTHER" id="PTHR11908">
    <property type="entry name" value="XANTHINE DEHYDROGENASE"/>
    <property type="match status" value="1"/>
</dbReference>
<evidence type="ECO:0000259" key="4">
    <source>
        <dbReference type="SMART" id="SM01008"/>
    </source>
</evidence>
<keyword evidence="1" id="KW-0500">Molybdenum</keyword>
<evidence type="ECO:0000256" key="3">
    <source>
        <dbReference type="SAM" id="MobiDB-lite"/>
    </source>
</evidence>
<dbReference type="InterPro" id="IPR016208">
    <property type="entry name" value="Ald_Oxase/xanthine_DH-like"/>
</dbReference>
<sequence>MSEPPESRTPVQPPVSPPPTSNHVPDAAQSWVLGRREDARLITGAGRYVGDLDVADCLDVTFVRSRVAHGRLLRVDTRAAAAVDGVLGAWSASDMGAELPYVPPFLPTGGPDTRRIPALAADRVRYVGEPVAVVLGADRYVAEDGADAVRVDIDPLPALVDPGEAAASSTWLFDGVDNVASDVEFGDPVPDEVWQQAHVVVEGIYRQPRLAPTPMEPRAILAVPETDGRVTVWVSHQSPHRLRRDLSTALELDAERIRVRVPDSGGAFGAKSATFPEYLSVVRLALQFGRPVRWLEDRAETLSGATHGRGQNQRVRLAADANGRMLALSLDVDADIGGYPLAGFVAGETGQAAGGVYRTPMVHARIRTVVTNTTPTAPYRGAGRPEQVYAVERTVDLLARRLDIDPAELRRRNFIPPEAFPYESPTGRRYDSGQYELVLDRALELVDYAYWREEQQRRRWSGSEWPLGIGICSFAERSGLEQKPMANEWAALDVEPDGSVTARIGTCSTGQSHETVFPELVARTLGIPAHNVSLVQADTDEVPQGIGTFGSRSMQVGGAALHQAARDLIAEAKQRAAELAGGDADYANGVVSIGKRSWTLGELANASPEPLRVEGVYDGPAAFPFGAYVAVVEVDRELGNVRVLRLVAVDDCGVAIDHQIVEDQTRGGIVQGIGQALYEEMPFDDEGRPQADNLLDYLLPTIGELPPLTLDTTVTPNPNSALGAKGAGEAGCIGTPPAIVNAVIDALGPPATGAGTPETDIGGVQLPLTPEACWMASGRQGVGVR</sequence>
<dbReference type="Gene3D" id="3.30.365.10">
    <property type="entry name" value="Aldehyde oxidase/xanthine dehydrogenase, molybdopterin binding domain"/>
    <property type="match status" value="4"/>
</dbReference>
<dbReference type="InterPro" id="IPR037165">
    <property type="entry name" value="AldOxase/xan_DH_Mopterin-bd_sf"/>
</dbReference>
<dbReference type="EMBL" id="JBHUCO010000012">
    <property type="protein sequence ID" value="MFD1518022.1"/>
    <property type="molecule type" value="Genomic_DNA"/>
</dbReference>
<organism evidence="5 6">
    <name type="scientific">Pseudonocardia yunnanensis</name>
    <dbReference type="NCBI Taxonomy" id="58107"/>
    <lineage>
        <taxon>Bacteria</taxon>
        <taxon>Bacillati</taxon>
        <taxon>Actinomycetota</taxon>
        <taxon>Actinomycetes</taxon>
        <taxon>Pseudonocardiales</taxon>
        <taxon>Pseudonocardiaceae</taxon>
        <taxon>Pseudonocardia</taxon>
    </lineage>
</organism>
<dbReference type="InterPro" id="IPR046867">
    <property type="entry name" value="AldOxase/xan_DH_MoCoBD2"/>
</dbReference>
<evidence type="ECO:0000313" key="6">
    <source>
        <dbReference type="Proteomes" id="UP001597114"/>
    </source>
</evidence>
<evidence type="ECO:0000256" key="1">
    <source>
        <dbReference type="ARBA" id="ARBA00022505"/>
    </source>
</evidence>
<dbReference type="SUPFAM" id="SSF56003">
    <property type="entry name" value="Molybdenum cofactor-binding domain"/>
    <property type="match status" value="1"/>
</dbReference>
<comment type="caution">
    <text evidence="5">The sequence shown here is derived from an EMBL/GenBank/DDBJ whole genome shotgun (WGS) entry which is preliminary data.</text>
</comment>
<dbReference type="Pfam" id="PF20256">
    <property type="entry name" value="MoCoBD_2"/>
    <property type="match status" value="1"/>
</dbReference>
<dbReference type="Proteomes" id="UP001597114">
    <property type="component" value="Unassembled WGS sequence"/>
</dbReference>
<evidence type="ECO:0000256" key="2">
    <source>
        <dbReference type="ARBA" id="ARBA00023002"/>
    </source>
</evidence>
<dbReference type="InterPro" id="IPR000674">
    <property type="entry name" value="Ald_Oxase/Xan_DH_a/b"/>
</dbReference>
<dbReference type="RefSeq" id="WP_344720071.1">
    <property type="nucleotide sequence ID" value="NZ_BAAAUS010000006.1"/>
</dbReference>
<dbReference type="InterPro" id="IPR036856">
    <property type="entry name" value="Ald_Oxase/Xan_DH_a/b_sf"/>
</dbReference>
<evidence type="ECO:0000313" key="5">
    <source>
        <dbReference type="EMBL" id="MFD1518022.1"/>
    </source>
</evidence>
<protein>
    <submittedName>
        <fullName evidence="5">Xanthine dehydrogenase family protein molybdopterin-binding subunit</fullName>
    </submittedName>
</protein>
<dbReference type="Pfam" id="PF01315">
    <property type="entry name" value="Ald_Xan_dh_C"/>
    <property type="match status" value="1"/>
</dbReference>
<dbReference type="SUPFAM" id="SSF54665">
    <property type="entry name" value="CO dehydrogenase molybdoprotein N-domain-like"/>
    <property type="match status" value="1"/>
</dbReference>
<feature type="domain" description="Aldehyde oxidase/xanthine dehydrogenase a/b hammerhead" evidence="4">
    <location>
        <begin position="43"/>
        <end position="157"/>
    </location>
</feature>